<dbReference type="PROSITE" id="PS51257">
    <property type="entry name" value="PROKAR_LIPOPROTEIN"/>
    <property type="match status" value="1"/>
</dbReference>
<name>A0A3M0G6Q9_9FLAO</name>
<sequence>MGTKNIFFKYFFIILITTTSCSLFSDDDGCSDDQNDSRPITVEGLLEITPLNTEYNQGDIIEVTLTLPSANNFFSTPVDLFDETGTIESWIEGFDHTELTAENTITLESGRLENNGRAYVIYNEDNNDYELIYRVTLERTGTYEILVSPSYRLRFPTNNACDFEVETSLNGFSTEEITNFTFEVTP</sequence>
<dbReference type="Proteomes" id="UP000281985">
    <property type="component" value="Unassembled WGS sequence"/>
</dbReference>
<comment type="caution">
    <text evidence="1">The sequence shown here is derived from an EMBL/GenBank/DDBJ whole genome shotgun (WGS) entry which is preliminary data.</text>
</comment>
<dbReference type="EMBL" id="REFV01000014">
    <property type="protein sequence ID" value="RMB56789.1"/>
    <property type="molecule type" value="Genomic_DNA"/>
</dbReference>
<dbReference type="OrthoDB" id="356681at2"/>
<proteinExistence type="predicted"/>
<protein>
    <submittedName>
        <fullName evidence="1">Uncharacterized protein</fullName>
    </submittedName>
</protein>
<reference evidence="1 2" key="1">
    <citation type="submission" date="2018-10" db="EMBL/GenBank/DDBJ databases">
        <title>Dokdonia luteus sp. nov., isolated from sea water.</title>
        <authorList>
            <person name="Zhou L.Y."/>
            <person name="Du Z.J."/>
        </authorList>
    </citation>
    <scope>NUCLEOTIDE SEQUENCE [LARGE SCALE GENOMIC DNA]</scope>
    <source>
        <strain evidence="1 2">SH27</strain>
    </source>
</reference>
<evidence type="ECO:0000313" key="2">
    <source>
        <dbReference type="Proteomes" id="UP000281985"/>
    </source>
</evidence>
<dbReference type="AlphaFoldDB" id="A0A3M0G6Q9"/>
<organism evidence="1 2">
    <name type="scientific">Dokdonia sinensis</name>
    <dbReference type="NCBI Taxonomy" id="2479847"/>
    <lineage>
        <taxon>Bacteria</taxon>
        <taxon>Pseudomonadati</taxon>
        <taxon>Bacteroidota</taxon>
        <taxon>Flavobacteriia</taxon>
        <taxon>Flavobacteriales</taxon>
        <taxon>Flavobacteriaceae</taxon>
        <taxon>Dokdonia</taxon>
    </lineage>
</organism>
<accession>A0A3M0G6Q9</accession>
<evidence type="ECO:0000313" key="1">
    <source>
        <dbReference type="EMBL" id="RMB56789.1"/>
    </source>
</evidence>
<dbReference type="RefSeq" id="WP_121918209.1">
    <property type="nucleotide sequence ID" value="NZ_REFV01000014.1"/>
</dbReference>
<gene>
    <name evidence="1" type="ORF">EAX61_13410</name>
</gene>
<keyword evidence="2" id="KW-1185">Reference proteome</keyword>